<keyword evidence="1" id="KW-0472">Membrane</keyword>
<keyword evidence="1" id="KW-0812">Transmembrane</keyword>
<protein>
    <submittedName>
        <fullName evidence="2">Uncharacterized protein</fullName>
    </submittedName>
</protein>
<organism evidence="2 3">
    <name type="scientific">Candidatus Cryptobacteroides intestinavium</name>
    <dbReference type="NCBI Taxonomy" id="2840766"/>
    <lineage>
        <taxon>Bacteria</taxon>
        <taxon>Pseudomonadati</taxon>
        <taxon>Bacteroidota</taxon>
        <taxon>Bacteroidia</taxon>
        <taxon>Bacteroidales</taxon>
        <taxon>Candidatus Cryptobacteroides</taxon>
    </lineage>
</organism>
<accession>A0A9D9EWN7</accession>
<evidence type="ECO:0000313" key="2">
    <source>
        <dbReference type="EMBL" id="MBO8452936.1"/>
    </source>
</evidence>
<gene>
    <name evidence="2" type="ORF">IAC06_08685</name>
</gene>
<reference evidence="2" key="1">
    <citation type="submission" date="2020-10" db="EMBL/GenBank/DDBJ databases">
        <authorList>
            <person name="Gilroy R."/>
        </authorList>
    </citation>
    <scope>NUCLEOTIDE SEQUENCE</scope>
    <source>
        <strain evidence="2">B1-20833</strain>
    </source>
</reference>
<dbReference type="Proteomes" id="UP000823661">
    <property type="component" value="Unassembled WGS sequence"/>
</dbReference>
<reference evidence="2" key="2">
    <citation type="journal article" date="2021" name="PeerJ">
        <title>Extensive microbial diversity within the chicken gut microbiome revealed by metagenomics and culture.</title>
        <authorList>
            <person name="Gilroy R."/>
            <person name="Ravi A."/>
            <person name="Getino M."/>
            <person name="Pursley I."/>
            <person name="Horton D.L."/>
            <person name="Alikhan N.F."/>
            <person name="Baker D."/>
            <person name="Gharbi K."/>
            <person name="Hall N."/>
            <person name="Watson M."/>
            <person name="Adriaenssens E.M."/>
            <person name="Foster-Nyarko E."/>
            <person name="Jarju S."/>
            <person name="Secka A."/>
            <person name="Antonio M."/>
            <person name="Oren A."/>
            <person name="Chaudhuri R.R."/>
            <person name="La Ragione R."/>
            <person name="Hildebrand F."/>
            <person name="Pallen M.J."/>
        </authorList>
    </citation>
    <scope>NUCLEOTIDE SEQUENCE</scope>
    <source>
        <strain evidence="2">B1-20833</strain>
    </source>
</reference>
<dbReference type="EMBL" id="JADIMI010000082">
    <property type="protein sequence ID" value="MBO8452936.1"/>
    <property type="molecule type" value="Genomic_DNA"/>
</dbReference>
<evidence type="ECO:0000256" key="1">
    <source>
        <dbReference type="SAM" id="Phobius"/>
    </source>
</evidence>
<keyword evidence="1" id="KW-1133">Transmembrane helix</keyword>
<dbReference type="AlphaFoldDB" id="A0A9D9EWN7"/>
<evidence type="ECO:0000313" key="3">
    <source>
        <dbReference type="Proteomes" id="UP000823661"/>
    </source>
</evidence>
<proteinExistence type="predicted"/>
<feature type="transmembrane region" description="Helical" evidence="1">
    <location>
        <begin position="48"/>
        <end position="75"/>
    </location>
</feature>
<sequence length="79" mass="8992">MKDTVITAKMKRREIFLAAGCFLAAFLVNVYAVIRFGTPWTEIFSQIGYVFVISVIIYAVVWAVRLCIIAVRFMIRGGR</sequence>
<comment type="caution">
    <text evidence="2">The sequence shown here is derived from an EMBL/GenBank/DDBJ whole genome shotgun (WGS) entry which is preliminary data.</text>
</comment>
<name>A0A9D9EWN7_9BACT</name>